<organism evidence="2 3">
    <name type="scientific">Lysinibacillus tabacifolii</name>
    <dbReference type="NCBI Taxonomy" id="1173107"/>
    <lineage>
        <taxon>Bacteria</taxon>
        <taxon>Bacillati</taxon>
        <taxon>Bacillota</taxon>
        <taxon>Bacilli</taxon>
        <taxon>Bacillales</taxon>
        <taxon>Bacillaceae</taxon>
        <taxon>Lysinibacillus</taxon>
    </lineage>
</organism>
<comment type="caution">
    <text evidence="2">The sequence shown here is derived from an EMBL/GenBank/DDBJ whole genome shotgun (WGS) entry which is preliminary data.</text>
</comment>
<proteinExistence type="predicted"/>
<protein>
    <recommendedName>
        <fullName evidence="1">RiboL-PSP-HEPN domain-containing protein</fullName>
    </recommendedName>
</protein>
<dbReference type="InterPro" id="IPR041519">
    <property type="entry name" value="HEPN_RiboL-PSP"/>
</dbReference>
<sequence>MKIRTLEQYFDTISEEKAWRIKELSNCLTMIETSREAHKKMVLRNGVTLLYAHWEGFIKQLSKYYLNYVHYQNHSLNELCPNILALCLKSELNELNSSNKTSLHTTFIKDYFDNLNKKANVPYEKGLYTGANLNSERLSEILCALGIDQKEYEDFYNLIDETLLKNRNAIAHGNFVLIDEIRYKELYDIITNLMFDHFFIGISNLAAQKEYIKEEIRNVAV</sequence>
<accession>A0ABY2SX60</accession>
<dbReference type="RefSeq" id="WP_108031035.1">
    <property type="nucleotide sequence ID" value="NZ_PYUE01000008.1"/>
</dbReference>
<evidence type="ECO:0000259" key="1">
    <source>
        <dbReference type="Pfam" id="PF18735"/>
    </source>
</evidence>
<evidence type="ECO:0000313" key="3">
    <source>
        <dbReference type="Proteomes" id="UP000308330"/>
    </source>
</evidence>
<dbReference type="Proteomes" id="UP000308330">
    <property type="component" value="Unassembled WGS sequence"/>
</dbReference>
<feature type="domain" description="RiboL-PSP-HEPN" evidence="1">
    <location>
        <begin position="16"/>
        <end position="194"/>
    </location>
</feature>
<dbReference type="EMBL" id="SZPT01000005">
    <property type="protein sequence ID" value="TKI46262.1"/>
    <property type="molecule type" value="Genomic_DNA"/>
</dbReference>
<evidence type="ECO:0000313" key="2">
    <source>
        <dbReference type="EMBL" id="TKI46262.1"/>
    </source>
</evidence>
<reference evidence="2 3" key="1">
    <citation type="submission" date="2019-04" db="EMBL/GenBank/DDBJ databases">
        <title>Lysinibacillus genome sequencing.</title>
        <authorList>
            <person name="Dunlap C."/>
        </authorList>
    </citation>
    <scope>NUCLEOTIDE SEQUENCE [LARGE SCALE GENOMIC DNA]</scope>
    <source>
        <strain evidence="2 3">KCTC 33042</strain>
    </source>
</reference>
<gene>
    <name evidence="2" type="ORF">FC748_18225</name>
</gene>
<keyword evidence="3" id="KW-1185">Reference proteome</keyword>
<dbReference type="Pfam" id="PF18735">
    <property type="entry name" value="HEPN_RiboL-PSP"/>
    <property type="match status" value="1"/>
</dbReference>
<name>A0ABY2SX60_9BACI</name>